<reference evidence="1 2" key="1">
    <citation type="submission" date="2016-10" db="EMBL/GenBank/DDBJ databases">
        <authorList>
            <person name="de Groot N.N."/>
        </authorList>
    </citation>
    <scope>NUCLEOTIDE SEQUENCE [LARGE SCALE GENOMIC DNA]</scope>
    <source>
        <strain evidence="1 2">DSM 1736</strain>
    </source>
</reference>
<dbReference type="OrthoDB" id="9810648at2"/>
<dbReference type="Proteomes" id="UP000214880">
    <property type="component" value="Unassembled WGS sequence"/>
</dbReference>
<sequence length="152" mass="15714">MIVVSACLAGIKCRYNGQSYPVSAVTGLLATGHSIPLCPEVLGGLPIPRMCVEQVNGRLLTAAGEDVTGPYMAGAEAALAIARLAGCTAAVLKSKSPTCGCGQIYDGTFTGRLRSGDGIFCTMLKNEGIRVYTESDLIAVSALAKERTGWGE</sequence>
<dbReference type="AlphaFoldDB" id="A0A1G9TX89"/>
<dbReference type="InterPro" id="IPR007553">
    <property type="entry name" value="2-thiour_desulf"/>
</dbReference>
<dbReference type="EMBL" id="FNHB01000005">
    <property type="protein sequence ID" value="SDM51875.1"/>
    <property type="molecule type" value="Genomic_DNA"/>
</dbReference>
<protein>
    <submittedName>
        <fullName evidence="1">Uncharacterized conserved protein YbbK, DUF523 family</fullName>
    </submittedName>
</protein>
<evidence type="ECO:0000313" key="1">
    <source>
        <dbReference type="EMBL" id="SDM51875.1"/>
    </source>
</evidence>
<accession>A0A1G9TX89</accession>
<name>A0A1G9TX89_9FIRM</name>
<organism evidence="1 2">
    <name type="scientific">Dendrosporobacter quercicolus</name>
    <dbReference type="NCBI Taxonomy" id="146817"/>
    <lineage>
        <taxon>Bacteria</taxon>
        <taxon>Bacillati</taxon>
        <taxon>Bacillota</taxon>
        <taxon>Negativicutes</taxon>
        <taxon>Selenomonadales</taxon>
        <taxon>Sporomusaceae</taxon>
        <taxon>Dendrosporobacter</taxon>
    </lineage>
</organism>
<dbReference type="PANTHER" id="PTHR30087:SF1">
    <property type="entry name" value="HYPOTHETICAL CYTOSOLIC PROTEIN"/>
    <property type="match status" value="1"/>
</dbReference>
<dbReference type="Pfam" id="PF04463">
    <property type="entry name" value="2-thiour_desulf"/>
    <property type="match status" value="1"/>
</dbReference>
<dbReference type="PANTHER" id="PTHR30087">
    <property type="entry name" value="INNER MEMBRANE PROTEIN"/>
    <property type="match status" value="1"/>
</dbReference>
<keyword evidence="2" id="KW-1185">Reference proteome</keyword>
<gene>
    <name evidence="1" type="ORF">SAMN04488502_105108</name>
</gene>
<evidence type="ECO:0000313" key="2">
    <source>
        <dbReference type="Proteomes" id="UP000214880"/>
    </source>
</evidence>
<proteinExistence type="predicted"/>
<dbReference type="RefSeq" id="WP_092072944.1">
    <property type="nucleotide sequence ID" value="NZ_FNHB01000005.1"/>
</dbReference>
<dbReference type="STRING" id="146817.SAMN04488502_105108"/>